<feature type="transmembrane region" description="Helical" evidence="7">
    <location>
        <begin position="214"/>
        <end position="231"/>
    </location>
</feature>
<evidence type="ECO:0000256" key="4">
    <source>
        <dbReference type="ARBA" id="ARBA00022989"/>
    </source>
</evidence>
<evidence type="ECO:0000313" key="10">
    <source>
        <dbReference type="EnsemblMetazoa" id="ACOM029809-PA.1"/>
    </source>
</evidence>
<evidence type="ECO:0000259" key="9">
    <source>
        <dbReference type="PROSITE" id="PS51186"/>
    </source>
</evidence>
<keyword evidence="5 7" id="KW-0472">Membrane</keyword>
<dbReference type="Gene3D" id="1.10.3720.10">
    <property type="entry name" value="MetI-like"/>
    <property type="match status" value="1"/>
</dbReference>
<keyword evidence="6" id="KW-0012">Acyltransferase</keyword>
<protein>
    <recommendedName>
        <fullName evidence="11">N-acetyltransferase domain-containing protein</fullName>
    </recommendedName>
</protein>
<dbReference type="PROSITE" id="PS50928">
    <property type="entry name" value="ABC_TM1"/>
    <property type="match status" value="1"/>
</dbReference>
<sequence length="312" mass="34579">MRDYFVYTTTTDPRASVMLAELTQEYDARYGNLFSPGGAAEEMRRYPPETFAPPHGNFLLLLRQGQAIAGGAFKRLDEHTAEFKRIWTHSQFRRQGLAGLVLQELEAQCQRQGYRQIYLTTGCRQPEAVGLYLRHGYQAQFDPEGDLEALRTLPFTKAVPRQDIMSEITEVGEIAFSHPHPLPRQANEPAAAETGGSNRYAGLRIIPARYPARIAGSVLAVLLLAAIISSVATNPRWGWAVFAEWFLAAPVLEGLGRTLLLTAIGTVLGSVLGTVLALARVSRSPLLASLSWSYIWLFRSIPLIVMLLILNN</sequence>
<dbReference type="InterPro" id="IPR035906">
    <property type="entry name" value="MetI-like_sf"/>
</dbReference>
<reference evidence="10" key="1">
    <citation type="submission" date="2022-08" db="UniProtKB">
        <authorList>
            <consortium name="EnsemblMetazoa"/>
        </authorList>
    </citation>
    <scope>IDENTIFICATION</scope>
</reference>
<dbReference type="PANTHER" id="PTHR43877">
    <property type="entry name" value="AMINOALKYLPHOSPHONATE N-ACETYLTRANSFERASE-RELATED-RELATED"/>
    <property type="match status" value="1"/>
</dbReference>
<keyword evidence="3 7" id="KW-0812">Transmembrane</keyword>
<evidence type="ECO:0000256" key="2">
    <source>
        <dbReference type="ARBA" id="ARBA00022679"/>
    </source>
</evidence>
<dbReference type="AlphaFoldDB" id="A0A8W7PEI5"/>
<dbReference type="GO" id="GO:0016020">
    <property type="term" value="C:membrane"/>
    <property type="evidence" value="ECO:0007669"/>
    <property type="project" value="UniProtKB-SubCell"/>
</dbReference>
<dbReference type="GO" id="GO:0055085">
    <property type="term" value="P:transmembrane transport"/>
    <property type="evidence" value="ECO:0007669"/>
    <property type="project" value="InterPro"/>
</dbReference>
<dbReference type="InterPro" id="IPR000515">
    <property type="entry name" value="MetI-like"/>
</dbReference>
<keyword evidence="2" id="KW-0808">Transferase</keyword>
<dbReference type="InterPro" id="IPR000182">
    <property type="entry name" value="GNAT_dom"/>
</dbReference>
<feature type="transmembrane region" description="Helical" evidence="7">
    <location>
        <begin position="259"/>
        <end position="279"/>
    </location>
</feature>
<dbReference type="SUPFAM" id="SSF161098">
    <property type="entry name" value="MetI-like"/>
    <property type="match status" value="1"/>
</dbReference>
<dbReference type="PROSITE" id="PS51186">
    <property type="entry name" value="GNAT"/>
    <property type="match status" value="1"/>
</dbReference>
<evidence type="ECO:0000256" key="1">
    <source>
        <dbReference type="ARBA" id="ARBA00004141"/>
    </source>
</evidence>
<dbReference type="GO" id="GO:0016747">
    <property type="term" value="F:acyltransferase activity, transferring groups other than amino-acyl groups"/>
    <property type="evidence" value="ECO:0007669"/>
    <property type="project" value="InterPro"/>
</dbReference>
<organism evidence="10">
    <name type="scientific">Anopheles coluzzii</name>
    <name type="common">African malaria mosquito</name>
    <dbReference type="NCBI Taxonomy" id="1518534"/>
    <lineage>
        <taxon>Eukaryota</taxon>
        <taxon>Metazoa</taxon>
        <taxon>Ecdysozoa</taxon>
        <taxon>Arthropoda</taxon>
        <taxon>Hexapoda</taxon>
        <taxon>Insecta</taxon>
        <taxon>Pterygota</taxon>
        <taxon>Neoptera</taxon>
        <taxon>Endopterygota</taxon>
        <taxon>Diptera</taxon>
        <taxon>Nematocera</taxon>
        <taxon>Culicoidea</taxon>
        <taxon>Culicidae</taxon>
        <taxon>Anophelinae</taxon>
        <taxon>Anopheles</taxon>
    </lineage>
</organism>
<dbReference type="SUPFAM" id="SSF55729">
    <property type="entry name" value="Acyl-CoA N-acyltransferases (Nat)"/>
    <property type="match status" value="1"/>
</dbReference>
<dbReference type="EnsemblMetazoa" id="ACOM029809-RA">
    <property type="protein sequence ID" value="ACOM029809-PA.1"/>
    <property type="gene ID" value="ACOM029809"/>
</dbReference>
<evidence type="ECO:0000256" key="6">
    <source>
        <dbReference type="ARBA" id="ARBA00023315"/>
    </source>
</evidence>
<accession>A0A8W7PEI5</accession>
<dbReference type="InterPro" id="IPR016181">
    <property type="entry name" value="Acyl_CoA_acyltransferase"/>
</dbReference>
<dbReference type="Pfam" id="PF00583">
    <property type="entry name" value="Acetyltransf_1"/>
    <property type="match status" value="1"/>
</dbReference>
<evidence type="ECO:0000259" key="8">
    <source>
        <dbReference type="PROSITE" id="PS50928"/>
    </source>
</evidence>
<feature type="domain" description="ABC transmembrane type-1" evidence="8">
    <location>
        <begin position="255"/>
        <end position="312"/>
    </location>
</feature>
<dbReference type="CDD" id="cd06261">
    <property type="entry name" value="TM_PBP2"/>
    <property type="match status" value="1"/>
</dbReference>
<evidence type="ECO:0000256" key="7">
    <source>
        <dbReference type="SAM" id="Phobius"/>
    </source>
</evidence>
<feature type="domain" description="N-acetyltransferase" evidence="9">
    <location>
        <begin position="17"/>
        <end position="160"/>
    </location>
</feature>
<evidence type="ECO:0000256" key="5">
    <source>
        <dbReference type="ARBA" id="ARBA00023136"/>
    </source>
</evidence>
<proteinExistence type="predicted"/>
<evidence type="ECO:0008006" key="11">
    <source>
        <dbReference type="Google" id="ProtNLM"/>
    </source>
</evidence>
<keyword evidence="4 7" id="KW-1133">Transmembrane helix</keyword>
<dbReference type="CDD" id="cd04301">
    <property type="entry name" value="NAT_SF"/>
    <property type="match status" value="1"/>
</dbReference>
<comment type="subcellular location">
    <subcellularLocation>
        <location evidence="1">Membrane</location>
        <topology evidence="1">Multi-pass membrane protein</topology>
    </subcellularLocation>
</comment>
<dbReference type="Proteomes" id="UP000075882">
    <property type="component" value="Unassembled WGS sequence"/>
</dbReference>
<evidence type="ECO:0000256" key="3">
    <source>
        <dbReference type="ARBA" id="ARBA00022692"/>
    </source>
</evidence>
<dbReference type="InterPro" id="IPR050832">
    <property type="entry name" value="Bact_Acetyltransf"/>
</dbReference>
<feature type="transmembrane region" description="Helical" evidence="7">
    <location>
        <begin position="291"/>
        <end position="310"/>
    </location>
</feature>
<dbReference type="PANTHER" id="PTHR43877:SF2">
    <property type="entry name" value="AMINOALKYLPHOSPHONATE N-ACETYLTRANSFERASE-RELATED"/>
    <property type="match status" value="1"/>
</dbReference>
<dbReference type="Gene3D" id="3.40.630.30">
    <property type="match status" value="1"/>
</dbReference>
<name>A0A8W7PEI5_ANOCL</name>